<evidence type="ECO:0000256" key="2">
    <source>
        <dbReference type="ARBA" id="ARBA00022614"/>
    </source>
</evidence>
<evidence type="ECO:0000256" key="8">
    <source>
        <dbReference type="ARBA" id="ARBA00023180"/>
    </source>
</evidence>
<dbReference type="SUPFAM" id="SSF52058">
    <property type="entry name" value="L domain-like"/>
    <property type="match status" value="1"/>
</dbReference>
<organism evidence="13 14">
    <name type="scientific">Alistipes indistinctus YIT 12060</name>
    <dbReference type="NCBI Taxonomy" id="742725"/>
    <lineage>
        <taxon>Bacteria</taxon>
        <taxon>Pseudomonadati</taxon>
        <taxon>Bacteroidota</taxon>
        <taxon>Bacteroidia</taxon>
        <taxon>Bacteroidales</taxon>
        <taxon>Rikenellaceae</taxon>
        <taxon>Alistipes</taxon>
    </lineage>
</organism>
<dbReference type="InterPro" id="IPR053038">
    <property type="entry name" value="RLP_Defense"/>
</dbReference>
<dbReference type="InterPro" id="IPR055414">
    <property type="entry name" value="LRR_R13L4/SHOC2-like"/>
</dbReference>
<comment type="caution">
    <text evidence="13">The sequence shown here is derived from an EMBL/GenBank/DDBJ whole genome shotgun (WGS) entry which is preliminary data.</text>
</comment>
<evidence type="ECO:0000256" key="3">
    <source>
        <dbReference type="ARBA" id="ARBA00022692"/>
    </source>
</evidence>
<feature type="chain" id="PRO_5003477917" evidence="10">
    <location>
        <begin position="19"/>
        <end position="701"/>
    </location>
</feature>
<dbReference type="PATRIC" id="fig|742725.3.peg.973"/>
<accession>G5H776</accession>
<evidence type="ECO:0000256" key="5">
    <source>
        <dbReference type="ARBA" id="ARBA00022737"/>
    </source>
</evidence>
<dbReference type="FunFam" id="3.80.10.10:FF:000383">
    <property type="entry name" value="Leucine-rich repeat receptor protein kinase EMS1"/>
    <property type="match status" value="1"/>
</dbReference>
<evidence type="ECO:0000256" key="9">
    <source>
        <dbReference type="SAM" id="MobiDB-lite"/>
    </source>
</evidence>
<keyword evidence="7" id="KW-0472">Membrane</keyword>
<dbReference type="EMBL" id="ADLD01000009">
    <property type="protein sequence ID" value="EHB92715.1"/>
    <property type="molecule type" value="Genomic_DNA"/>
</dbReference>
<dbReference type="eggNOG" id="COG4886">
    <property type="taxonomic scope" value="Bacteria"/>
</dbReference>
<dbReference type="SMART" id="SM00369">
    <property type="entry name" value="LRR_TYP"/>
    <property type="match status" value="4"/>
</dbReference>
<feature type="region of interest" description="Disordered" evidence="9">
    <location>
        <begin position="682"/>
        <end position="701"/>
    </location>
</feature>
<evidence type="ECO:0000313" key="13">
    <source>
        <dbReference type="EMBL" id="EHB92715.1"/>
    </source>
</evidence>
<evidence type="ECO:0000256" key="6">
    <source>
        <dbReference type="ARBA" id="ARBA00022989"/>
    </source>
</evidence>
<reference evidence="13 14" key="1">
    <citation type="submission" date="2011-08" db="EMBL/GenBank/DDBJ databases">
        <title>The Genome Sequence of Alistipes indistinctus YIT 12060.</title>
        <authorList>
            <consortium name="The Broad Institute Genome Sequencing Platform"/>
            <person name="Earl A."/>
            <person name="Ward D."/>
            <person name="Feldgarden M."/>
            <person name="Gevers D."/>
            <person name="Morotomi M."/>
            <person name="Young S.K."/>
            <person name="Zeng Q."/>
            <person name="Gargeya S."/>
            <person name="Fitzgerald M."/>
            <person name="Haas B."/>
            <person name="Abouelleil A."/>
            <person name="Alvarado L."/>
            <person name="Arachchi H.M."/>
            <person name="Berlin A."/>
            <person name="Brown A."/>
            <person name="Chapman S.B."/>
            <person name="Chen Z."/>
            <person name="Dunbar C."/>
            <person name="Freedman E."/>
            <person name="Gearin G."/>
            <person name="Gellesch M."/>
            <person name="Goldberg J."/>
            <person name="Griggs A."/>
            <person name="Gujja S."/>
            <person name="Heiman D."/>
            <person name="Howarth C."/>
            <person name="Larson L."/>
            <person name="Lui A."/>
            <person name="MacDonald P.J.P."/>
            <person name="Montmayeur A."/>
            <person name="Murphy C."/>
            <person name="Neiman D."/>
            <person name="Pearson M."/>
            <person name="Priest M."/>
            <person name="Roberts A."/>
            <person name="Saif S."/>
            <person name="Shea T."/>
            <person name="Shenoy N."/>
            <person name="Sisk P."/>
            <person name="Stolte C."/>
            <person name="Sykes S."/>
            <person name="Wortman J."/>
            <person name="Nusbaum C."/>
            <person name="Birren B."/>
        </authorList>
    </citation>
    <scope>NUCLEOTIDE SEQUENCE [LARGE SCALE GENOMIC DNA]</scope>
    <source>
        <strain evidence="13 14">YIT 12060</strain>
    </source>
</reference>
<dbReference type="GO" id="GO:0008237">
    <property type="term" value="F:metallopeptidase activity"/>
    <property type="evidence" value="ECO:0007669"/>
    <property type="project" value="InterPro"/>
</dbReference>
<comment type="subcellular location">
    <subcellularLocation>
        <location evidence="1">Membrane</location>
        <topology evidence="1">Single-pass membrane protein</topology>
    </subcellularLocation>
</comment>
<name>G5H776_9BACT</name>
<dbReference type="InterPro" id="IPR003591">
    <property type="entry name" value="Leu-rich_rpt_typical-subtyp"/>
</dbReference>
<keyword evidence="8" id="KW-0325">Glycoprotein</keyword>
<evidence type="ECO:0000259" key="12">
    <source>
        <dbReference type="Pfam" id="PF23598"/>
    </source>
</evidence>
<dbReference type="RefSeq" id="WP_009133725.1">
    <property type="nucleotide sequence ID" value="NZ_CP102250.1"/>
</dbReference>
<evidence type="ECO:0000256" key="4">
    <source>
        <dbReference type="ARBA" id="ARBA00022729"/>
    </source>
</evidence>
<evidence type="ECO:0000256" key="10">
    <source>
        <dbReference type="SAM" id="SignalP"/>
    </source>
</evidence>
<dbReference type="InterPro" id="IPR024079">
    <property type="entry name" value="MetalloPept_cat_dom_sf"/>
</dbReference>
<keyword evidence="6" id="KW-1133">Transmembrane helix</keyword>
<keyword evidence="5" id="KW-0677">Repeat</keyword>
<evidence type="ECO:0000313" key="14">
    <source>
        <dbReference type="Proteomes" id="UP000006008"/>
    </source>
</evidence>
<evidence type="ECO:0000259" key="11">
    <source>
        <dbReference type="Pfam" id="PF19190"/>
    </source>
</evidence>
<dbReference type="OrthoDB" id="8440781at2"/>
<dbReference type="STRING" id="742725.HMPREF9450_00919"/>
<feature type="domain" description="BACON" evidence="11">
    <location>
        <begin position="50"/>
        <end position="116"/>
    </location>
</feature>
<protein>
    <submittedName>
        <fullName evidence="13">Uncharacterized protein</fullName>
    </submittedName>
</protein>
<dbReference type="InterPro" id="IPR032675">
    <property type="entry name" value="LRR_dom_sf"/>
</dbReference>
<dbReference type="GO" id="GO:0006952">
    <property type="term" value="P:defense response"/>
    <property type="evidence" value="ECO:0007669"/>
    <property type="project" value="UniProtKB-ARBA"/>
</dbReference>
<keyword evidence="2" id="KW-0433">Leucine-rich repeat</keyword>
<dbReference type="AlphaFoldDB" id="G5H776"/>
<dbReference type="GeneID" id="92816065"/>
<dbReference type="GO" id="GO:0016020">
    <property type="term" value="C:membrane"/>
    <property type="evidence" value="ECO:0007669"/>
    <property type="project" value="UniProtKB-SubCell"/>
</dbReference>
<dbReference type="GO" id="GO:0051707">
    <property type="term" value="P:response to other organism"/>
    <property type="evidence" value="ECO:0007669"/>
    <property type="project" value="UniProtKB-ARBA"/>
</dbReference>
<keyword evidence="14" id="KW-1185">Reference proteome</keyword>
<dbReference type="CDD" id="cd14948">
    <property type="entry name" value="BACON"/>
    <property type="match status" value="1"/>
</dbReference>
<keyword evidence="3" id="KW-0812">Transmembrane</keyword>
<evidence type="ECO:0000256" key="1">
    <source>
        <dbReference type="ARBA" id="ARBA00004167"/>
    </source>
</evidence>
<dbReference type="Pfam" id="PF19190">
    <property type="entry name" value="BACON_2"/>
    <property type="match status" value="1"/>
</dbReference>
<evidence type="ECO:0000256" key="7">
    <source>
        <dbReference type="ARBA" id="ARBA00023136"/>
    </source>
</evidence>
<dbReference type="PROSITE" id="PS51257">
    <property type="entry name" value="PROKAR_LIPOPROTEIN"/>
    <property type="match status" value="1"/>
</dbReference>
<dbReference type="Gene3D" id="3.80.10.10">
    <property type="entry name" value="Ribonuclease Inhibitor"/>
    <property type="match status" value="2"/>
</dbReference>
<keyword evidence="4 10" id="KW-0732">Signal</keyword>
<dbReference type="Pfam" id="PF09471">
    <property type="entry name" value="Peptidase_M64"/>
    <property type="match status" value="1"/>
</dbReference>
<sequence>MQAAIRFCCLAGLITLLAGCSKDNSSDPVLTLSTQNISLTGTILREQMEITTDAAWSISHDDAPWITVAPAEGPAGLSVVEITATAPEDYLPRTGSLSVRSANGLSRKVSITQTGAEAPAGSEQAALIALYNSLGGPKWREQTNWLSNKPVGEWKGVRTDADGHVVSLYFYANNLIGWLPEQIGDFPYLEQLTFSHDQISGSIPASIGKLTRLQTLDFTVNKLSGEIPNDITRLTELRTLALNDNKLGGTLPAELGKLTRLESLTLHNNSIRGEIPESITRLENLRTLNLSHNGSLNGNLPDGFERLTRLTSLSLQHNQLSGGLPEGFARLTQLTGLDVTFNRFSGTVPEAVTQQPNYDKWILSPQTSGYGFSNLGDNVESDDYSQDGQVLTYAGSPQNKGFHLIFMGDGFTSQDMGENGLYEQKMKQAIEALLRYEPYATYRNYLNTYIVKAVSKQNGVTQPGYARNTALSVAYRDESGSAMTAAKEKVYAYAAKVPGYTGMQNVVIAIIANAKRHAGTTYWQSDGNPNYAIGTLASTFETTLVHELGGHAIGLLADEYTGGATIPAAQATALRNGQQKGYYLNLDLTNDLSAIRWREFIGQPGYDMVGAYEGGYQYAYGVWRPEQTSIMKQSSAPGAAFNAPSRALIVQRLLKAAGESYSFNAFLTKDVIPPTTKGTAYFGSGEESHTPPFLDGRPTGW</sequence>
<dbReference type="PANTHER" id="PTHR48064:SF8">
    <property type="entry name" value="RECEPTOR PROTEIN-TYROSINE KINASE CEPR2-LIKE"/>
    <property type="match status" value="1"/>
</dbReference>
<dbReference type="Gene3D" id="2.60.40.10">
    <property type="entry name" value="Immunoglobulins"/>
    <property type="match status" value="1"/>
</dbReference>
<dbReference type="PANTHER" id="PTHR48064">
    <property type="entry name" value="OS01G0750400 PROTEIN"/>
    <property type="match status" value="1"/>
</dbReference>
<dbReference type="InterPro" id="IPR024361">
    <property type="entry name" value="BACON"/>
</dbReference>
<proteinExistence type="predicted"/>
<dbReference type="FunFam" id="3.80.10.10:FF:000453">
    <property type="entry name" value="Leucine-rich receptor-like protein kinase family protein"/>
    <property type="match status" value="1"/>
</dbReference>
<dbReference type="HOGENOM" id="CLU_408646_0_0_10"/>
<feature type="signal peptide" evidence="10">
    <location>
        <begin position="1"/>
        <end position="18"/>
    </location>
</feature>
<gene>
    <name evidence="13" type="ORF">HMPREF9450_00919</name>
</gene>
<feature type="domain" description="Disease resistance R13L4/SHOC-2-like LRR" evidence="12">
    <location>
        <begin position="229"/>
        <end position="345"/>
    </location>
</feature>
<dbReference type="Proteomes" id="UP000006008">
    <property type="component" value="Unassembled WGS sequence"/>
</dbReference>
<dbReference type="Gene3D" id="3.40.390.10">
    <property type="entry name" value="Collagenase (Catalytic Domain)"/>
    <property type="match status" value="1"/>
</dbReference>
<dbReference type="InterPro" id="IPR019026">
    <property type="entry name" value="Peptidase_M64_IgA"/>
</dbReference>
<dbReference type="Pfam" id="PF23598">
    <property type="entry name" value="LRR_14"/>
    <property type="match status" value="1"/>
</dbReference>
<dbReference type="InterPro" id="IPR013783">
    <property type="entry name" value="Ig-like_fold"/>
</dbReference>